<evidence type="ECO:0000259" key="2">
    <source>
        <dbReference type="PROSITE" id="PS50238"/>
    </source>
</evidence>
<dbReference type="AlphaFoldDB" id="A0A8I6S739"/>
<dbReference type="GeneID" id="106672911"/>
<dbReference type="Proteomes" id="UP000494040">
    <property type="component" value="Unassembled WGS sequence"/>
</dbReference>
<evidence type="ECO:0000313" key="4">
    <source>
        <dbReference type="Proteomes" id="UP000494040"/>
    </source>
</evidence>
<dbReference type="PROSITE" id="PS50238">
    <property type="entry name" value="RHOGAP"/>
    <property type="match status" value="1"/>
</dbReference>
<dbReference type="SUPFAM" id="SSF48350">
    <property type="entry name" value="GTPase activation domain, GAP"/>
    <property type="match status" value="1"/>
</dbReference>
<dbReference type="GO" id="GO:0005096">
    <property type="term" value="F:GTPase activator activity"/>
    <property type="evidence" value="ECO:0007669"/>
    <property type="project" value="TreeGrafter"/>
</dbReference>
<dbReference type="PANTHER" id="PTHR15670">
    <property type="entry name" value="RHO GTPASE ACTIVATING PROTEIN 11A"/>
    <property type="match status" value="1"/>
</dbReference>
<dbReference type="OrthoDB" id="410651at2759"/>
<sequence length="814" mass="92382">MYLEECAVADVREEVVKLLKLLGIKHNLKKADYKPQGETQIEVYHVFKTALELLEKESVLLPQSGVQVEIPVFIIDSCRFIEQNLLVEGLFRKAGSTSKQRELRALLDCGNRLEITDEHHVINVANLLKLFFRELPEPLIPYKFHNTFLRCLSLKQKKVEAILLCCLLLPTDHLNALAYLLVFLNRVTQQKDFNKMDVGNLAIIFTPNVMPVNAPKLTAQGSVKINRHVLIVQTLIENATLVGVLPEAICDKLGYLNVSTSSTVDMDMSQNVSIKKRRKRRSNSLTKMISGFKKIMSKSSPDFTEGMDSPVPNLSAHTPKLILSRKRKNESQGFSSKKKCEMIDMLPGKVILPNTPFKIKYSSTTMLTPRTLISSFKHGSPPQKHKIKHLQPTANPKCTKKNNAAMDMASRKCKNVENKLFETSNGRSYNKCEEFTNSAETTSEEYVRIPKEEYESIKKRVNNIENCLDNELENILGVTISDYEDSTVEPNGLGLLSNIETAYAKTMEESGKLNCSSVSQKLQRDLRIRRKSDQIIRSPSARKIGSIRRSRENISLKNELRRHSSLNVNDRRVGDHVTSSRSLRRGRPNTIYTGLPQPSPQVHSTLDLNEEMDVSFPKVEETRDEKDHQNNNWELAKEYFSKNEKMDIKESGRVSITQIRNQNLGMVLAKAKLYDSLASENLKNDTEDTRAPVPRNKKGQSPKIAIRNRLIQEGSQISNLSTRSSSSQDIKYSNVKVRPSKSFNTTSTVKCYDSLFAQSPQRNSDRLRQFKTGHYLSPKKLKRAGDKLSNSSSLSDNVTRRKSLRIVTIKNDLK</sequence>
<feature type="region of interest" description="Disordered" evidence="1">
    <location>
        <begin position="572"/>
        <end position="602"/>
    </location>
</feature>
<dbReference type="GO" id="GO:0007165">
    <property type="term" value="P:signal transduction"/>
    <property type="evidence" value="ECO:0007669"/>
    <property type="project" value="InterPro"/>
</dbReference>
<dbReference type="RefSeq" id="XP_014260205.1">
    <property type="nucleotide sequence ID" value="XM_014404719.2"/>
</dbReference>
<dbReference type="InterPro" id="IPR000198">
    <property type="entry name" value="RhoGAP_dom"/>
</dbReference>
<feature type="compositionally biased region" description="Low complexity" evidence="1">
    <location>
        <begin position="787"/>
        <end position="797"/>
    </location>
</feature>
<reference evidence="3" key="1">
    <citation type="submission" date="2022-01" db="UniProtKB">
        <authorList>
            <consortium name="EnsemblMetazoa"/>
        </authorList>
    </citation>
    <scope>IDENTIFICATION</scope>
</reference>
<dbReference type="InterPro" id="IPR008936">
    <property type="entry name" value="Rho_GTPase_activation_prot"/>
</dbReference>
<dbReference type="EnsemblMetazoa" id="XM_014404719.2">
    <property type="protein sequence ID" value="XP_014260205.1"/>
    <property type="gene ID" value="LOC106672911"/>
</dbReference>
<dbReference type="Pfam" id="PF00620">
    <property type="entry name" value="RhoGAP"/>
    <property type="match status" value="1"/>
</dbReference>
<name>A0A8I6S739_CIMLE</name>
<dbReference type="InterPro" id="IPR042869">
    <property type="entry name" value="ARHGAP11A/B"/>
</dbReference>
<evidence type="ECO:0000313" key="3">
    <source>
        <dbReference type="EnsemblMetazoa" id="XP_014260205.1"/>
    </source>
</evidence>
<protein>
    <recommendedName>
        <fullName evidence="2">Rho-GAP domain-containing protein</fullName>
    </recommendedName>
</protein>
<feature type="region of interest" description="Disordered" evidence="1">
    <location>
        <begin position="770"/>
        <end position="797"/>
    </location>
</feature>
<accession>A0A8I6S739</accession>
<dbReference type="SMART" id="SM00324">
    <property type="entry name" value="RhoGAP"/>
    <property type="match status" value="1"/>
</dbReference>
<feature type="region of interest" description="Disordered" evidence="1">
    <location>
        <begin position="683"/>
        <end position="702"/>
    </location>
</feature>
<dbReference type="Gene3D" id="1.10.555.10">
    <property type="entry name" value="Rho GTPase activation protein"/>
    <property type="match status" value="1"/>
</dbReference>
<dbReference type="PANTHER" id="PTHR15670:SF4">
    <property type="entry name" value="RHO GTPASE-ACTIVATING PROTEIN 11A"/>
    <property type="match status" value="1"/>
</dbReference>
<proteinExistence type="predicted"/>
<keyword evidence="4" id="KW-1185">Reference proteome</keyword>
<organism evidence="3 4">
    <name type="scientific">Cimex lectularius</name>
    <name type="common">Bed bug</name>
    <name type="synonym">Acanthia lectularia</name>
    <dbReference type="NCBI Taxonomy" id="79782"/>
    <lineage>
        <taxon>Eukaryota</taxon>
        <taxon>Metazoa</taxon>
        <taxon>Ecdysozoa</taxon>
        <taxon>Arthropoda</taxon>
        <taxon>Hexapoda</taxon>
        <taxon>Insecta</taxon>
        <taxon>Pterygota</taxon>
        <taxon>Neoptera</taxon>
        <taxon>Paraneoptera</taxon>
        <taxon>Hemiptera</taxon>
        <taxon>Heteroptera</taxon>
        <taxon>Panheteroptera</taxon>
        <taxon>Cimicomorpha</taxon>
        <taxon>Cimicidae</taxon>
        <taxon>Cimex</taxon>
    </lineage>
</organism>
<feature type="domain" description="Rho-GAP" evidence="2">
    <location>
        <begin position="49"/>
        <end position="243"/>
    </location>
</feature>
<evidence type="ECO:0000256" key="1">
    <source>
        <dbReference type="SAM" id="MobiDB-lite"/>
    </source>
</evidence>
<dbReference type="KEGG" id="clec:106672911"/>
<dbReference type="OMA" id="YHDLFVH"/>